<evidence type="ECO:0000256" key="7">
    <source>
        <dbReference type="SAM" id="Phobius"/>
    </source>
</evidence>
<dbReference type="STRING" id="1349421.OI18_14905"/>
<evidence type="ECO:0000256" key="1">
    <source>
        <dbReference type="ARBA" id="ARBA00007150"/>
    </source>
</evidence>
<dbReference type="Pfam" id="PF01790">
    <property type="entry name" value="LGT"/>
    <property type="match status" value="1"/>
</dbReference>
<keyword evidence="3 8" id="KW-0808">Transferase</keyword>
<dbReference type="OrthoDB" id="871140at2"/>
<evidence type="ECO:0000313" key="8">
    <source>
        <dbReference type="EMBL" id="KIC93874.1"/>
    </source>
</evidence>
<dbReference type="PANTHER" id="PTHR30589:SF0">
    <property type="entry name" value="PHOSPHATIDYLGLYCEROL--PROLIPOPROTEIN DIACYLGLYCERYL TRANSFERASE"/>
    <property type="match status" value="1"/>
</dbReference>
<keyword evidence="4 7" id="KW-0812">Transmembrane</keyword>
<dbReference type="AlphaFoldDB" id="A0A0C1ITU5"/>
<comment type="caution">
    <text evidence="8">The sequence shown here is derived from an EMBL/GenBank/DDBJ whole genome shotgun (WGS) entry which is preliminary data.</text>
</comment>
<sequence length="386" mass="43212">MYPNLYYALKDLTGIDIPGLRFINSFGFFVALAFLGAAWTLSLELKRKSQQGLLIYEETKITVGKPASISELLTNFFLGFLLGYKIIGAFVVGPDDPQAFIFSSQGSMPAGLLTGLLFAGLKWWEKNKTKLDKPEERTIRIWPHDRVGDFVVFAALFGFTGAKVFHNLENWTEFKADPIGALLSFSGLTFYGGLICAAIAICWYAKKHKISIRHLCDAAAPGLMLAYAVGRVGCQVSGDGDWGIPNTRPNPYSWLPDWAWSYTYPHNVINAGDPIPGCEGQYCSQLPVPHYPTPLYETLVCLVLFALLWYFRKRIQIPGRLFALYLVVNGIERFFIEKIRVNTRYDIFGFHPTQAELISSMMVIGGILIWVWMGKLKTSTSAASIQ</sequence>
<dbReference type="GO" id="GO:0005886">
    <property type="term" value="C:plasma membrane"/>
    <property type="evidence" value="ECO:0007669"/>
    <property type="project" value="InterPro"/>
</dbReference>
<dbReference type="RefSeq" id="WP_039141159.1">
    <property type="nucleotide sequence ID" value="NZ_JSVC01000016.1"/>
</dbReference>
<feature type="transmembrane region" description="Helical" evidence="7">
    <location>
        <begin position="185"/>
        <end position="205"/>
    </location>
</feature>
<dbReference type="PANTHER" id="PTHR30589">
    <property type="entry name" value="PROLIPOPROTEIN DIACYLGLYCERYL TRANSFERASE"/>
    <property type="match status" value="1"/>
</dbReference>
<evidence type="ECO:0000256" key="3">
    <source>
        <dbReference type="ARBA" id="ARBA00022679"/>
    </source>
</evidence>
<feature type="transmembrane region" description="Helical" evidence="7">
    <location>
        <begin position="99"/>
        <end position="121"/>
    </location>
</feature>
<organism evidence="8 9">
    <name type="scientific">Flavihumibacter solisilvae</name>
    <dbReference type="NCBI Taxonomy" id="1349421"/>
    <lineage>
        <taxon>Bacteria</taxon>
        <taxon>Pseudomonadati</taxon>
        <taxon>Bacteroidota</taxon>
        <taxon>Chitinophagia</taxon>
        <taxon>Chitinophagales</taxon>
        <taxon>Chitinophagaceae</taxon>
        <taxon>Flavihumibacter</taxon>
    </lineage>
</organism>
<protein>
    <submittedName>
        <fullName evidence="8">Diacylglyceryl transferase</fullName>
    </submittedName>
</protein>
<feature type="transmembrane region" description="Helical" evidence="7">
    <location>
        <begin position="72"/>
        <end position="93"/>
    </location>
</feature>
<comment type="similarity">
    <text evidence="1">Belongs to the Lgt family.</text>
</comment>
<reference evidence="8 9" key="1">
    <citation type="submission" date="2014-11" db="EMBL/GenBank/DDBJ databases">
        <title>Genome sequence of Flavihumibacter solisilvae 3-3.</title>
        <authorList>
            <person name="Zhou G."/>
            <person name="Li M."/>
            <person name="Wang G."/>
        </authorList>
    </citation>
    <scope>NUCLEOTIDE SEQUENCE [LARGE SCALE GENOMIC DNA]</scope>
    <source>
        <strain evidence="8 9">3-3</strain>
    </source>
</reference>
<evidence type="ECO:0000256" key="4">
    <source>
        <dbReference type="ARBA" id="ARBA00022692"/>
    </source>
</evidence>
<feature type="transmembrane region" description="Helical" evidence="7">
    <location>
        <begin position="147"/>
        <end position="165"/>
    </location>
</feature>
<evidence type="ECO:0000256" key="2">
    <source>
        <dbReference type="ARBA" id="ARBA00022475"/>
    </source>
</evidence>
<keyword evidence="2" id="KW-1003">Cell membrane</keyword>
<accession>A0A0C1ITU5</accession>
<gene>
    <name evidence="8" type="ORF">OI18_14905</name>
</gene>
<dbReference type="GO" id="GO:0008961">
    <property type="term" value="F:phosphatidylglycerol-prolipoprotein diacylglyceryl transferase activity"/>
    <property type="evidence" value="ECO:0007669"/>
    <property type="project" value="InterPro"/>
</dbReference>
<name>A0A0C1ITU5_9BACT</name>
<keyword evidence="6 7" id="KW-0472">Membrane</keyword>
<dbReference type="GO" id="GO:0042158">
    <property type="term" value="P:lipoprotein biosynthetic process"/>
    <property type="evidence" value="ECO:0007669"/>
    <property type="project" value="InterPro"/>
</dbReference>
<evidence type="ECO:0000313" key="9">
    <source>
        <dbReference type="Proteomes" id="UP000031408"/>
    </source>
</evidence>
<proteinExistence type="inferred from homology"/>
<evidence type="ECO:0000256" key="6">
    <source>
        <dbReference type="ARBA" id="ARBA00023136"/>
    </source>
</evidence>
<dbReference type="InterPro" id="IPR001640">
    <property type="entry name" value="Lgt"/>
</dbReference>
<feature type="transmembrane region" description="Helical" evidence="7">
    <location>
        <begin position="20"/>
        <end position="41"/>
    </location>
</feature>
<feature type="transmembrane region" description="Helical" evidence="7">
    <location>
        <begin position="357"/>
        <end position="373"/>
    </location>
</feature>
<feature type="transmembrane region" description="Helical" evidence="7">
    <location>
        <begin position="317"/>
        <end position="336"/>
    </location>
</feature>
<keyword evidence="5 7" id="KW-1133">Transmembrane helix</keyword>
<feature type="transmembrane region" description="Helical" evidence="7">
    <location>
        <begin position="294"/>
        <end position="311"/>
    </location>
</feature>
<evidence type="ECO:0000256" key="5">
    <source>
        <dbReference type="ARBA" id="ARBA00022989"/>
    </source>
</evidence>
<dbReference type="Proteomes" id="UP000031408">
    <property type="component" value="Unassembled WGS sequence"/>
</dbReference>
<dbReference type="EMBL" id="JSVC01000016">
    <property type="protein sequence ID" value="KIC93874.1"/>
    <property type="molecule type" value="Genomic_DNA"/>
</dbReference>
<keyword evidence="9" id="KW-1185">Reference proteome</keyword>